<keyword evidence="3" id="KW-1185">Reference proteome</keyword>
<gene>
    <name evidence="2" type="ORF">UCRPC4_g04448</name>
</gene>
<dbReference type="AlphaFoldDB" id="A0A0G2E9S1"/>
<protein>
    <submittedName>
        <fullName evidence="2">Putative ibr domain-containing protein</fullName>
    </submittedName>
</protein>
<comment type="caution">
    <text evidence="2">The sequence shown here is derived from an EMBL/GenBank/DDBJ whole genome shotgun (WGS) entry which is preliminary data.</text>
</comment>
<feature type="compositionally biased region" description="Basic and acidic residues" evidence="1">
    <location>
        <begin position="111"/>
        <end position="126"/>
    </location>
</feature>
<name>A0A0G2E9S1_PHACM</name>
<dbReference type="Proteomes" id="UP000053317">
    <property type="component" value="Unassembled WGS sequence"/>
</dbReference>
<accession>A0A0G2E9S1</accession>
<reference evidence="2 3" key="2">
    <citation type="submission" date="2015-05" db="EMBL/GenBank/DDBJ databases">
        <authorList>
            <person name="Morales-Cruz A."/>
            <person name="Amrine K.C."/>
            <person name="Cantu D."/>
        </authorList>
    </citation>
    <scope>NUCLEOTIDE SEQUENCE [LARGE SCALE GENOMIC DNA]</scope>
    <source>
        <strain evidence="2">UCRPC4</strain>
    </source>
</reference>
<proteinExistence type="predicted"/>
<feature type="region of interest" description="Disordered" evidence="1">
    <location>
        <begin position="101"/>
        <end position="126"/>
    </location>
</feature>
<dbReference type="EMBL" id="LCWF01000106">
    <property type="protein sequence ID" value="KKY19747.1"/>
    <property type="molecule type" value="Genomic_DNA"/>
</dbReference>
<organism evidence="2 3">
    <name type="scientific">Phaeomoniella chlamydospora</name>
    <name type="common">Phaeoacremonium chlamydosporum</name>
    <dbReference type="NCBI Taxonomy" id="158046"/>
    <lineage>
        <taxon>Eukaryota</taxon>
        <taxon>Fungi</taxon>
        <taxon>Dikarya</taxon>
        <taxon>Ascomycota</taxon>
        <taxon>Pezizomycotina</taxon>
        <taxon>Eurotiomycetes</taxon>
        <taxon>Chaetothyriomycetidae</taxon>
        <taxon>Phaeomoniellales</taxon>
        <taxon>Phaeomoniellaceae</taxon>
        <taxon>Phaeomoniella</taxon>
    </lineage>
</organism>
<evidence type="ECO:0000256" key="1">
    <source>
        <dbReference type="SAM" id="MobiDB-lite"/>
    </source>
</evidence>
<dbReference type="OrthoDB" id="9977870at2759"/>
<evidence type="ECO:0000313" key="3">
    <source>
        <dbReference type="Proteomes" id="UP000053317"/>
    </source>
</evidence>
<sequence>MRRTMDASELQSLRERQLEERERFLAYQRDCLGRLREQQKLAKRKMHDIHVQAAAEMEEKNMLAADDLESRQLEAEANFRQELDAEKRACLVRLRHMEAYCHTPSPPASPRPRDSPAPEQEEYRFPERKVTERDFLNLASQYRERDAMDNLHKSKIEVMQGRQEKVYNEFLKRKEKELTDLIASQERAETKYTTKCDKEEKHLLKEFDDRRLRLQSRWKLQGMIECCRLEQQHGVHYALLPDLIFDLDRTAN</sequence>
<evidence type="ECO:0000313" key="2">
    <source>
        <dbReference type="EMBL" id="KKY19747.1"/>
    </source>
</evidence>
<reference evidence="2 3" key="1">
    <citation type="submission" date="2015-05" db="EMBL/GenBank/DDBJ databases">
        <title>Distinctive expansion of gene families associated with plant cell wall degradation and secondary metabolism in the genomes of grapevine trunk pathogens.</title>
        <authorList>
            <person name="Lawrence D.P."/>
            <person name="Travadon R."/>
            <person name="Rolshausen P.E."/>
            <person name="Baumgartner K."/>
        </authorList>
    </citation>
    <scope>NUCLEOTIDE SEQUENCE [LARGE SCALE GENOMIC DNA]</scope>
    <source>
        <strain evidence="2">UCRPC4</strain>
    </source>
</reference>